<evidence type="ECO:0000313" key="3">
    <source>
        <dbReference type="Proteomes" id="UP000241474"/>
    </source>
</evidence>
<dbReference type="SUPFAM" id="SSF53167">
    <property type="entry name" value="Purine and uridine phosphorylases"/>
    <property type="match status" value="1"/>
</dbReference>
<dbReference type="Pfam" id="PF01048">
    <property type="entry name" value="PNP_UDP_1"/>
    <property type="match status" value="1"/>
</dbReference>
<dbReference type="GO" id="GO:0009116">
    <property type="term" value="P:nucleoside metabolic process"/>
    <property type="evidence" value="ECO:0007669"/>
    <property type="project" value="InterPro"/>
</dbReference>
<reference evidence="2 3" key="1">
    <citation type="submission" date="2014-10" db="EMBL/GenBank/DDBJ databases">
        <title>Pan-genome analysis of Brazilian lineage A amoebal mimiviruses.</title>
        <authorList>
            <person name="Assis F.L."/>
            <person name="Abrahao J.S."/>
            <person name="Kroon E.G."/>
            <person name="Dornas F.P."/>
            <person name="Andrade K.R."/>
            <person name="Borato P.V.M."/>
            <person name="Pilotto M.R."/>
            <person name="Benamar S."/>
            <person name="LaScola B."/>
            <person name="Colson P."/>
        </authorList>
    </citation>
    <scope>NUCLEOTIDE SEQUENCE [LARGE SCALE GENOMIC DNA]</scope>
    <source>
        <strain evidence="2 3">Oyster</strain>
    </source>
</reference>
<organismHost>
    <name type="scientific">Acanthamoeba polyphaga</name>
    <name type="common">Amoeba</name>
    <dbReference type="NCBI Taxonomy" id="5757"/>
</organismHost>
<protein>
    <submittedName>
        <fullName evidence="2">Putative purine phosphorylase</fullName>
    </submittedName>
</protein>
<organism evidence="2 3">
    <name type="scientific">Acanthamoeba polyphaga mimivirus</name>
    <name type="common">APMV</name>
    <dbReference type="NCBI Taxonomy" id="212035"/>
    <lineage>
        <taxon>Viruses</taxon>
        <taxon>Varidnaviria</taxon>
        <taxon>Bamfordvirae</taxon>
        <taxon>Nucleocytoviricota</taxon>
        <taxon>Megaviricetes</taxon>
        <taxon>Imitervirales</taxon>
        <taxon>Mimiviridae</taxon>
        <taxon>Megamimivirinae</taxon>
        <taxon>Mimivirus</taxon>
        <taxon>Mimivirus bradfordmassiliense</taxon>
    </lineage>
</organism>
<evidence type="ECO:0000313" key="2">
    <source>
        <dbReference type="EMBL" id="AKI79590.1"/>
    </source>
</evidence>
<name>A0A0G2Y1N3_MIMIV</name>
<sequence length="247" mass="27664">MEIPYITPAKLLSTNVLPLNGVKTAFVCFCPMPSVFSKYRLNVEVNTRLFLHVHNMHIMFGQYGATKFIVITEVYGGPVGVTIVEELKHYGIDKIIGIGFVGSFDPAIKTGSIVDAEKSLIEHGTTPHYLSADTEYTFPTLKIELPQLNVNKVCIWTTNALYREFKFDIIEAKNKQCSVVNMDTSHLYAACELLNVSCQYFAVVSDMLDLDGIENWSNDLTDAINHNDSDISVSMSSLIDRIIRQLN</sequence>
<dbReference type="InterPro" id="IPR035994">
    <property type="entry name" value="Nucleoside_phosphorylase_sf"/>
</dbReference>
<dbReference type="EMBL" id="KM982401">
    <property type="protein sequence ID" value="AKI79590.1"/>
    <property type="molecule type" value="Genomic_DNA"/>
</dbReference>
<evidence type="ECO:0000259" key="1">
    <source>
        <dbReference type="Pfam" id="PF01048"/>
    </source>
</evidence>
<accession>A0A0G2Y1N3</accession>
<dbReference type="GO" id="GO:0003824">
    <property type="term" value="F:catalytic activity"/>
    <property type="evidence" value="ECO:0007669"/>
    <property type="project" value="InterPro"/>
</dbReference>
<feature type="domain" description="Nucleoside phosphorylase" evidence="1">
    <location>
        <begin position="27"/>
        <end position="227"/>
    </location>
</feature>
<dbReference type="Proteomes" id="UP000241474">
    <property type="component" value="Segment"/>
</dbReference>
<dbReference type="Gene3D" id="3.40.50.1580">
    <property type="entry name" value="Nucleoside phosphorylase domain"/>
    <property type="match status" value="1"/>
</dbReference>
<proteinExistence type="predicted"/>
<dbReference type="InterPro" id="IPR000845">
    <property type="entry name" value="Nucleoside_phosphorylase_d"/>
</dbReference>